<sequence>MKLGWPAAEPCGSLLTCEKESRVSDMPTLDRDATRTPAAPRPFFKRRGVRIAALSLFSLLVFTAAFALYWRLWPAGRGEGRECELTSGVHAVCGPNKPEDLMRLGDSDWVVTGNMGNDDWAEGGFYAVRMSSEAFRAITPDFSRPVAPTYRECPGAPDPKLLSAHGIALRASAKGEHTLYAVNHGGRESIEVFDVRVSAEGPELTWTGCIVMPAEHEANSVAPLPDGGLVVTIPHLPSSSQGAVLRWGPTSGWSEVPGTRFLGDNGILVSPDGTRLYVNEYMNSRVHEVPLDGAAASPRSVTLGFHPDNLRFAPDGSILATGHPNSIAVVGLCGFVFKCGVGTEVARIEPTSFQATTIFKRGANEAFSAGTSAIVVGDELWIGSFISRSLLIVPLSELSQPLSSPAASPTHE</sequence>
<name>A0ABY9WUJ7_9BACT</name>
<keyword evidence="1" id="KW-0472">Membrane</keyword>
<organism evidence="3 4">
    <name type="scientific">Archangium minus</name>
    <dbReference type="NCBI Taxonomy" id="83450"/>
    <lineage>
        <taxon>Bacteria</taxon>
        <taxon>Pseudomonadati</taxon>
        <taxon>Myxococcota</taxon>
        <taxon>Myxococcia</taxon>
        <taxon>Myxococcales</taxon>
        <taxon>Cystobacterineae</taxon>
        <taxon>Archangiaceae</taxon>
        <taxon>Archangium</taxon>
    </lineage>
</organism>
<dbReference type="PANTHER" id="PTHR11799">
    <property type="entry name" value="PARAOXONASE"/>
    <property type="match status" value="1"/>
</dbReference>
<dbReference type="EMBL" id="CP043494">
    <property type="protein sequence ID" value="WNG46978.1"/>
    <property type="molecule type" value="Genomic_DNA"/>
</dbReference>
<gene>
    <name evidence="3" type="ORF">F0U60_24745</name>
</gene>
<dbReference type="Proteomes" id="UP001611383">
    <property type="component" value="Chromosome"/>
</dbReference>
<dbReference type="InterPro" id="IPR051288">
    <property type="entry name" value="Serum_paraoxonase/arylesterase"/>
</dbReference>
<proteinExistence type="predicted"/>
<evidence type="ECO:0000256" key="1">
    <source>
        <dbReference type="SAM" id="Phobius"/>
    </source>
</evidence>
<keyword evidence="4" id="KW-1185">Reference proteome</keyword>
<dbReference type="Pfam" id="PF08450">
    <property type="entry name" value="SGL"/>
    <property type="match status" value="1"/>
</dbReference>
<protein>
    <recommendedName>
        <fullName evidence="2">SMP-30/Gluconolactonase/LRE-like region domain-containing protein</fullName>
    </recommendedName>
</protein>
<reference evidence="3 4" key="1">
    <citation type="submission" date="2019-08" db="EMBL/GenBank/DDBJ databases">
        <title>Archangium and Cystobacter genomes.</title>
        <authorList>
            <person name="Chen I.-C.K."/>
            <person name="Wielgoss S."/>
        </authorList>
    </citation>
    <scope>NUCLEOTIDE SEQUENCE [LARGE SCALE GENOMIC DNA]</scope>
    <source>
        <strain evidence="3 4">Cbm 6</strain>
    </source>
</reference>
<dbReference type="Gene3D" id="2.120.10.30">
    <property type="entry name" value="TolB, C-terminal domain"/>
    <property type="match status" value="1"/>
</dbReference>
<keyword evidence="1" id="KW-1133">Transmembrane helix</keyword>
<feature type="transmembrane region" description="Helical" evidence="1">
    <location>
        <begin position="51"/>
        <end position="73"/>
    </location>
</feature>
<dbReference type="PANTHER" id="PTHR11799:SF12">
    <property type="entry name" value="PARAOXONASE-RELATED"/>
    <property type="match status" value="1"/>
</dbReference>
<dbReference type="SUPFAM" id="SSF63829">
    <property type="entry name" value="Calcium-dependent phosphotriesterase"/>
    <property type="match status" value="1"/>
</dbReference>
<accession>A0ABY9WUJ7</accession>
<dbReference type="InterPro" id="IPR011042">
    <property type="entry name" value="6-blade_b-propeller_TolB-like"/>
</dbReference>
<dbReference type="InterPro" id="IPR013658">
    <property type="entry name" value="SGL"/>
</dbReference>
<evidence type="ECO:0000313" key="4">
    <source>
        <dbReference type="Proteomes" id="UP001611383"/>
    </source>
</evidence>
<keyword evidence="1" id="KW-0812">Transmembrane</keyword>
<feature type="domain" description="SMP-30/Gluconolactonase/LRE-like region" evidence="2">
    <location>
        <begin position="164"/>
        <end position="320"/>
    </location>
</feature>
<evidence type="ECO:0000259" key="2">
    <source>
        <dbReference type="Pfam" id="PF08450"/>
    </source>
</evidence>
<evidence type="ECO:0000313" key="3">
    <source>
        <dbReference type="EMBL" id="WNG46978.1"/>
    </source>
</evidence>